<dbReference type="InterPro" id="IPR006223">
    <property type="entry name" value="GcvT"/>
</dbReference>
<comment type="similarity">
    <text evidence="1 7">Belongs to the GcvT family.</text>
</comment>
<keyword evidence="4 7" id="KW-0808">Transferase</keyword>
<evidence type="ECO:0000256" key="3">
    <source>
        <dbReference type="ARBA" id="ARBA00022576"/>
    </source>
</evidence>
<dbReference type="Gene3D" id="3.30.1360.120">
    <property type="entry name" value="Probable tRNA modification gtpase trme, domain 1"/>
    <property type="match status" value="1"/>
</dbReference>
<dbReference type="PIRSF" id="PIRSF006487">
    <property type="entry name" value="GcvT"/>
    <property type="match status" value="1"/>
</dbReference>
<dbReference type="GO" id="GO:0008168">
    <property type="term" value="F:methyltransferase activity"/>
    <property type="evidence" value="ECO:0007669"/>
    <property type="project" value="UniProtKB-KW"/>
</dbReference>
<dbReference type="RefSeq" id="WP_089791571.1">
    <property type="nucleotide sequence ID" value="NZ_FOIU01000001.1"/>
</dbReference>
<feature type="domain" description="Aminomethyltransferase C-terminal" evidence="10">
    <location>
        <begin position="286"/>
        <end position="363"/>
    </location>
</feature>
<evidence type="ECO:0000313" key="12">
    <source>
        <dbReference type="Proteomes" id="UP000199469"/>
    </source>
</evidence>
<dbReference type="InterPro" id="IPR022903">
    <property type="entry name" value="GcvT_bac"/>
</dbReference>
<dbReference type="SUPFAM" id="SSF101790">
    <property type="entry name" value="Aminomethyltransferase beta-barrel domain"/>
    <property type="match status" value="1"/>
</dbReference>
<dbReference type="EMBL" id="FOIU01000001">
    <property type="protein sequence ID" value="SEW23010.1"/>
    <property type="molecule type" value="Genomic_DNA"/>
</dbReference>
<dbReference type="STRING" id="356305.SAMN05421841_1724"/>
<dbReference type="GO" id="GO:0008483">
    <property type="term" value="F:transaminase activity"/>
    <property type="evidence" value="ECO:0007669"/>
    <property type="project" value="UniProtKB-KW"/>
</dbReference>
<dbReference type="Gene3D" id="3.30.70.1400">
    <property type="entry name" value="Aminomethyltransferase beta-barrel domains"/>
    <property type="match status" value="1"/>
</dbReference>
<evidence type="ECO:0000256" key="1">
    <source>
        <dbReference type="ARBA" id="ARBA00008609"/>
    </source>
</evidence>
<comment type="catalytic activity">
    <reaction evidence="6 7">
        <text>N(6)-[(R)-S(8)-aminomethyldihydrolipoyl]-L-lysyl-[protein] + (6S)-5,6,7,8-tetrahydrofolate = N(6)-[(R)-dihydrolipoyl]-L-lysyl-[protein] + (6R)-5,10-methylene-5,6,7,8-tetrahydrofolate + NH4(+)</text>
        <dbReference type="Rhea" id="RHEA:16945"/>
        <dbReference type="Rhea" id="RHEA-COMP:10475"/>
        <dbReference type="Rhea" id="RHEA-COMP:10492"/>
        <dbReference type="ChEBI" id="CHEBI:15636"/>
        <dbReference type="ChEBI" id="CHEBI:28938"/>
        <dbReference type="ChEBI" id="CHEBI:57453"/>
        <dbReference type="ChEBI" id="CHEBI:83100"/>
        <dbReference type="ChEBI" id="CHEBI:83143"/>
        <dbReference type="EC" id="2.1.2.10"/>
    </reaction>
</comment>
<evidence type="ECO:0000259" key="10">
    <source>
        <dbReference type="Pfam" id="PF08669"/>
    </source>
</evidence>
<evidence type="ECO:0000313" key="11">
    <source>
        <dbReference type="EMBL" id="SEW23010.1"/>
    </source>
</evidence>
<dbReference type="GO" id="GO:0032259">
    <property type="term" value="P:methylation"/>
    <property type="evidence" value="ECO:0007669"/>
    <property type="project" value="UniProtKB-KW"/>
</dbReference>
<protein>
    <recommendedName>
        <fullName evidence="2 7">Aminomethyltransferase</fullName>
        <ecNumber evidence="2 7">2.1.2.10</ecNumber>
    </recommendedName>
    <alternativeName>
        <fullName evidence="5 7">Glycine cleavage system T protein</fullName>
    </alternativeName>
</protein>
<dbReference type="PANTHER" id="PTHR43757">
    <property type="entry name" value="AMINOMETHYLTRANSFERASE"/>
    <property type="match status" value="1"/>
</dbReference>
<evidence type="ECO:0000256" key="7">
    <source>
        <dbReference type="HAMAP-Rule" id="MF_00259"/>
    </source>
</evidence>
<dbReference type="GO" id="GO:0005829">
    <property type="term" value="C:cytosol"/>
    <property type="evidence" value="ECO:0007669"/>
    <property type="project" value="TreeGrafter"/>
</dbReference>
<dbReference type="SUPFAM" id="SSF103025">
    <property type="entry name" value="Folate-binding domain"/>
    <property type="match status" value="1"/>
</dbReference>
<dbReference type="Pfam" id="PF01571">
    <property type="entry name" value="GCV_T"/>
    <property type="match status" value="1"/>
</dbReference>
<evidence type="ECO:0000256" key="4">
    <source>
        <dbReference type="ARBA" id="ARBA00022679"/>
    </source>
</evidence>
<evidence type="ECO:0000256" key="5">
    <source>
        <dbReference type="ARBA" id="ARBA00031395"/>
    </source>
</evidence>
<dbReference type="HAMAP" id="MF_00259">
    <property type="entry name" value="GcvT"/>
    <property type="match status" value="1"/>
</dbReference>
<dbReference type="AlphaFoldDB" id="A0A1I0Q864"/>
<dbReference type="NCBIfam" id="NF001567">
    <property type="entry name" value="PRK00389.1"/>
    <property type="match status" value="1"/>
</dbReference>
<dbReference type="InterPro" id="IPR029043">
    <property type="entry name" value="GcvT/YgfZ_C"/>
</dbReference>
<evidence type="ECO:0000256" key="8">
    <source>
        <dbReference type="PIRSR" id="PIRSR006487-1"/>
    </source>
</evidence>
<dbReference type="Gene3D" id="2.40.30.110">
    <property type="entry name" value="Aminomethyltransferase beta-barrel domains"/>
    <property type="match status" value="1"/>
</dbReference>
<accession>A0A1I0Q864</accession>
<dbReference type="InterPro" id="IPR006222">
    <property type="entry name" value="GCVT_N"/>
</dbReference>
<dbReference type="FunFam" id="3.30.70.1400:FF:000001">
    <property type="entry name" value="Aminomethyltransferase"/>
    <property type="match status" value="1"/>
</dbReference>
<comment type="function">
    <text evidence="7">The glycine cleavage system catalyzes the degradation of glycine.</text>
</comment>
<dbReference type="Gene3D" id="4.10.1250.10">
    <property type="entry name" value="Aminomethyltransferase fragment"/>
    <property type="match status" value="1"/>
</dbReference>
<sequence length="366" mass="40303">MEVITKIKKTAFNAIHHILGAKMVEYAGYEMPIHYKGVIHEHEVVRNGVGVFDVSHMGEISIQGAGSLELIQKITTNDASKLYPGKVQYSCMPNDTGGIIDDLLVYQISKNDYLLVVNASNVEKVLDWIRCYNLFGAEVTNISDSVSLLAVQGPKSVEVLQKLTDVNVKEMKSYTFTIGEFGHIPNALISATGYTGETGFEIYVENRYAAHLWEALFNAGKHEGIEPIGLGARDTLRLEMGYCLYGNDINDSTSPLEAGLGWITKFNKDFVYSGFLAIQKNKGVSKKLIGFEMEGKGIPRHGYEIWDCHQQIIGTVTSGALSPTLKKGIGMGYVSVENSLAGNEIFIAIRNKPVKAIVVNTPFIRK</sequence>
<evidence type="ECO:0000259" key="9">
    <source>
        <dbReference type="Pfam" id="PF01571"/>
    </source>
</evidence>
<dbReference type="InterPro" id="IPR027266">
    <property type="entry name" value="TrmE/GcvT-like"/>
</dbReference>
<dbReference type="Proteomes" id="UP000199469">
    <property type="component" value="Unassembled WGS sequence"/>
</dbReference>
<dbReference type="EC" id="2.1.2.10" evidence="2 7"/>
<comment type="subunit">
    <text evidence="7">The glycine cleavage system is composed of four proteins: P, T, L and H.</text>
</comment>
<dbReference type="NCBIfam" id="TIGR00528">
    <property type="entry name" value="gcvT"/>
    <property type="match status" value="1"/>
</dbReference>
<dbReference type="InterPro" id="IPR028896">
    <property type="entry name" value="GcvT/YgfZ/DmdA"/>
</dbReference>
<dbReference type="Pfam" id="PF08669">
    <property type="entry name" value="GCV_T_C"/>
    <property type="match status" value="1"/>
</dbReference>
<keyword evidence="3 7" id="KW-0032">Aminotransferase</keyword>
<feature type="binding site" evidence="8">
    <location>
        <position position="201"/>
    </location>
    <ligand>
        <name>substrate</name>
    </ligand>
</feature>
<keyword evidence="12" id="KW-1185">Reference proteome</keyword>
<evidence type="ECO:0000256" key="6">
    <source>
        <dbReference type="ARBA" id="ARBA00047665"/>
    </source>
</evidence>
<name>A0A1I0Q864_9FLAO</name>
<dbReference type="InterPro" id="IPR013977">
    <property type="entry name" value="GcvT_C"/>
</dbReference>
<dbReference type="GO" id="GO:0005960">
    <property type="term" value="C:glycine cleavage complex"/>
    <property type="evidence" value="ECO:0007669"/>
    <property type="project" value="InterPro"/>
</dbReference>
<gene>
    <name evidence="7" type="primary">gcvT</name>
    <name evidence="11" type="ORF">SAMN05421841_1724</name>
</gene>
<dbReference type="GO" id="GO:0004047">
    <property type="term" value="F:aminomethyltransferase activity"/>
    <property type="evidence" value="ECO:0007669"/>
    <property type="project" value="UniProtKB-UniRule"/>
</dbReference>
<dbReference type="OrthoDB" id="9774591at2"/>
<keyword evidence="11" id="KW-0489">Methyltransferase</keyword>
<dbReference type="GO" id="GO:0019464">
    <property type="term" value="P:glycine decarboxylation via glycine cleavage system"/>
    <property type="evidence" value="ECO:0007669"/>
    <property type="project" value="UniProtKB-UniRule"/>
</dbReference>
<dbReference type="PANTHER" id="PTHR43757:SF2">
    <property type="entry name" value="AMINOMETHYLTRANSFERASE, MITOCHONDRIAL"/>
    <property type="match status" value="1"/>
</dbReference>
<evidence type="ECO:0000256" key="2">
    <source>
        <dbReference type="ARBA" id="ARBA00012616"/>
    </source>
</evidence>
<organism evidence="11 12">
    <name type="scientific">Chryseobacterium wanjuense</name>
    <dbReference type="NCBI Taxonomy" id="356305"/>
    <lineage>
        <taxon>Bacteria</taxon>
        <taxon>Pseudomonadati</taxon>
        <taxon>Bacteroidota</taxon>
        <taxon>Flavobacteriia</taxon>
        <taxon>Flavobacteriales</taxon>
        <taxon>Weeksellaceae</taxon>
        <taxon>Chryseobacterium group</taxon>
        <taxon>Chryseobacterium</taxon>
    </lineage>
</organism>
<proteinExistence type="inferred from homology"/>
<dbReference type="FunFam" id="2.40.30.110:FF:000003">
    <property type="entry name" value="Aminomethyltransferase"/>
    <property type="match status" value="1"/>
</dbReference>
<reference evidence="12" key="1">
    <citation type="submission" date="2016-10" db="EMBL/GenBank/DDBJ databases">
        <authorList>
            <person name="Varghese N."/>
            <person name="Submissions S."/>
        </authorList>
    </citation>
    <scope>NUCLEOTIDE SEQUENCE [LARGE SCALE GENOMIC DNA]</scope>
    <source>
        <strain evidence="12">DSM 17724</strain>
    </source>
</reference>
<feature type="domain" description="GCVT N-terminal" evidence="9">
    <location>
        <begin position="14"/>
        <end position="268"/>
    </location>
</feature>